<sequence length="99" mass="11634">MTNDGLSKEKKKGLLKNLRELWRRYVDWLYQHKDLGLYLDMSRIGFTDEFVEEMVPKFQAAFKAMEELEKGSIANLDESSIAIHQKRVSEQTPFVDFGF</sequence>
<dbReference type="EMBL" id="CM045770">
    <property type="protein sequence ID" value="KAI7990754.1"/>
    <property type="molecule type" value="Genomic_DNA"/>
</dbReference>
<proteinExistence type="predicted"/>
<gene>
    <name evidence="1" type="ORF">LOK49_LG12G00161</name>
</gene>
<protein>
    <submittedName>
        <fullName evidence="1">Uncharacterized protein</fullName>
    </submittedName>
</protein>
<dbReference type="Proteomes" id="UP001060215">
    <property type="component" value="Chromosome 13"/>
</dbReference>
<accession>A0ACC0FQW4</accession>
<comment type="caution">
    <text evidence="1">The sequence shown here is derived from an EMBL/GenBank/DDBJ whole genome shotgun (WGS) entry which is preliminary data.</text>
</comment>
<organism evidence="1 2">
    <name type="scientific">Camellia lanceoleosa</name>
    <dbReference type="NCBI Taxonomy" id="1840588"/>
    <lineage>
        <taxon>Eukaryota</taxon>
        <taxon>Viridiplantae</taxon>
        <taxon>Streptophyta</taxon>
        <taxon>Embryophyta</taxon>
        <taxon>Tracheophyta</taxon>
        <taxon>Spermatophyta</taxon>
        <taxon>Magnoliopsida</taxon>
        <taxon>eudicotyledons</taxon>
        <taxon>Gunneridae</taxon>
        <taxon>Pentapetalae</taxon>
        <taxon>asterids</taxon>
        <taxon>Ericales</taxon>
        <taxon>Theaceae</taxon>
        <taxon>Camellia</taxon>
    </lineage>
</organism>
<evidence type="ECO:0000313" key="2">
    <source>
        <dbReference type="Proteomes" id="UP001060215"/>
    </source>
</evidence>
<reference evidence="1 2" key="1">
    <citation type="journal article" date="2022" name="Plant J.">
        <title>Chromosome-level genome of Camellia lanceoleosa provides a valuable resource for understanding genome evolution and self-incompatibility.</title>
        <authorList>
            <person name="Gong W."/>
            <person name="Xiao S."/>
            <person name="Wang L."/>
            <person name="Liao Z."/>
            <person name="Chang Y."/>
            <person name="Mo W."/>
            <person name="Hu G."/>
            <person name="Li W."/>
            <person name="Zhao G."/>
            <person name="Zhu H."/>
            <person name="Hu X."/>
            <person name="Ji K."/>
            <person name="Xiang X."/>
            <person name="Song Q."/>
            <person name="Yuan D."/>
            <person name="Jin S."/>
            <person name="Zhang L."/>
        </authorList>
    </citation>
    <scope>NUCLEOTIDE SEQUENCE [LARGE SCALE GENOMIC DNA]</scope>
    <source>
        <strain evidence="1">SQ_2022a</strain>
    </source>
</reference>
<keyword evidence="2" id="KW-1185">Reference proteome</keyword>
<evidence type="ECO:0000313" key="1">
    <source>
        <dbReference type="EMBL" id="KAI7990754.1"/>
    </source>
</evidence>
<name>A0ACC0FQW4_9ERIC</name>